<evidence type="ECO:0000256" key="2">
    <source>
        <dbReference type="ARBA" id="ARBA00022801"/>
    </source>
</evidence>
<dbReference type="GO" id="GO:0042545">
    <property type="term" value="P:cell wall modification"/>
    <property type="evidence" value="ECO:0007669"/>
    <property type="project" value="InterPro"/>
</dbReference>
<dbReference type="AlphaFoldDB" id="A0A835IN46"/>
<dbReference type="InterPro" id="IPR011050">
    <property type="entry name" value="Pectin_lyase_fold/virulence"/>
</dbReference>
<keyword evidence="3" id="KW-0063">Aspartyl esterase</keyword>
<dbReference type="EMBL" id="JADFTS010000002">
    <property type="protein sequence ID" value="KAF9618628.1"/>
    <property type="molecule type" value="Genomic_DNA"/>
</dbReference>
<comment type="pathway">
    <text evidence="1">Glycan metabolism; pectin degradation; 2-dehydro-3-deoxy-D-gluconate from pectin: step 1/5.</text>
</comment>
<dbReference type="InterPro" id="IPR012334">
    <property type="entry name" value="Pectin_lyas_fold"/>
</dbReference>
<evidence type="ECO:0000313" key="5">
    <source>
        <dbReference type="EMBL" id="KAF9618628.1"/>
    </source>
</evidence>
<accession>A0A835IN46</accession>
<organism evidence="5 6">
    <name type="scientific">Coptis chinensis</name>
    <dbReference type="NCBI Taxonomy" id="261450"/>
    <lineage>
        <taxon>Eukaryota</taxon>
        <taxon>Viridiplantae</taxon>
        <taxon>Streptophyta</taxon>
        <taxon>Embryophyta</taxon>
        <taxon>Tracheophyta</taxon>
        <taxon>Spermatophyta</taxon>
        <taxon>Magnoliopsida</taxon>
        <taxon>Ranunculales</taxon>
        <taxon>Ranunculaceae</taxon>
        <taxon>Coptidoideae</taxon>
        <taxon>Coptis</taxon>
    </lineage>
</organism>
<keyword evidence="6" id="KW-1185">Reference proteome</keyword>
<dbReference type="GO" id="GO:0030599">
    <property type="term" value="F:pectinesterase activity"/>
    <property type="evidence" value="ECO:0007669"/>
    <property type="project" value="InterPro"/>
</dbReference>
<comment type="caution">
    <text evidence="5">The sequence shown here is derived from an EMBL/GenBank/DDBJ whole genome shotgun (WGS) entry which is preliminary data.</text>
</comment>
<dbReference type="Pfam" id="PF01095">
    <property type="entry name" value="Pectinesterase"/>
    <property type="match status" value="1"/>
</dbReference>
<dbReference type="OrthoDB" id="2019149at2759"/>
<dbReference type="SUPFAM" id="SSF51126">
    <property type="entry name" value="Pectin lyase-like"/>
    <property type="match status" value="1"/>
</dbReference>
<evidence type="ECO:0000256" key="3">
    <source>
        <dbReference type="ARBA" id="ARBA00023085"/>
    </source>
</evidence>
<feature type="domain" description="Pectinesterase catalytic" evidence="4">
    <location>
        <begin position="67"/>
        <end position="112"/>
    </location>
</feature>
<keyword evidence="2" id="KW-0378">Hydrolase</keyword>
<dbReference type="Proteomes" id="UP000631114">
    <property type="component" value="Unassembled WGS sequence"/>
</dbReference>
<name>A0A835IN46_9MAGN</name>
<proteinExistence type="predicted"/>
<reference evidence="5 6" key="1">
    <citation type="submission" date="2020-10" db="EMBL/GenBank/DDBJ databases">
        <title>The Coptis chinensis genome and diversification of protoberbering-type alkaloids.</title>
        <authorList>
            <person name="Wang B."/>
            <person name="Shu S."/>
            <person name="Song C."/>
            <person name="Liu Y."/>
        </authorList>
    </citation>
    <scope>NUCLEOTIDE SEQUENCE [LARGE SCALE GENOMIC DNA]</scope>
    <source>
        <strain evidence="5">HL-2020</strain>
        <tissue evidence="5">Leaf</tissue>
    </source>
</reference>
<sequence length="128" mass="14405">MVTLCCFIDNAESMKALRRNLAWNMILRAEDPTQRITWPTYTSLIGEEERRGEIEREVGGEVRECKATLYYVEYNNSGPGSNTSNRVTWLGYHVIDATDAIKFTVSELIVGDAWLPQTGVPYTGGLVI</sequence>
<dbReference type="InterPro" id="IPR000070">
    <property type="entry name" value="Pectinesterase_cat"/>
</dbReference>
<evidence type="ECO:0000256" key="1">
    <source>
        <dbReference type="ARBA" id="ARBA00005184"/>
    </source>
</evidence>
<gene>
    <name evidence="5" type="ORF">IFM89_002323</name>
</gene>
<evidence type="ECO:0000313" key="6">
    <source>
        <dbReference type="Proteomes" id="UP000631114"/>
    </source>
</evidence>
<dbReference type="UniPathway" id="UPA00545">
    <property type="reaction ID" value="UER00823"/>
</dbReference>
<evidence type="ECO:0000259" key="4">
    <source>
        <dbReference type="Pfam" id="PF01095"/>
    </source>
</evidence>
<dbReference type="PANTHER" id="PTHR31707">
    <property type="entry name" value="PECTINESTERASE"/>
    <property type="match status" value="1"/>
</dbReference>
<protein>
    <recommendedName>
        <fullName evidence="4">Pectinesterase catalytic domain-containing protein</fullName>
    </recommendedName>
</protein>
<dbReference type="GO" id="GO:0045490">
    <property type="term" value="P:pectin catabolic process"/>
    <property type="evidence" value="ECO:0007669"/>
    <property type="project" value="UniProtKB-UniPathway"/>
</dbReference>
<dbReference type="Gene3D" id="2.160.20.10">
    <property type="entry name" value="Single-stranded right-handed beta-helix, Pectin lyase-like"/>
    <property type="match status" value="1"/>
</dbReference>